<evidence type="ECO:0000256" key="1">
    <source>
        <dbReference type="ARBA" id="ARBA00023015"/>
    </source>
</evidence>
<dbReference type="Proteomes" id="UP000234275">
    <property type="component" value="Unassembled WGS sequence"/>
</dbReference>
<keyword evidence="3" id="KW-0539">Nucleus</keyword>
<feature type="region of interest" description="Disordered" evidence="4">
    <location>
        <begin position="89"/>
        <end position="127"/>
    </location>
</feature>
<keyword evidence="2" id="KW-0804">Transcription</keyword>
<organism evidence="6 7">
    <name type="scientific">Aspergillus steynii IBT 23096</name>
    <dbReference type="NCBI Taxonomy" id="1392250"/>
    <lineage>
        <taxon>Eukaryota</taxon>
        <taxon>Fungi</taxon>
        <taxon>Dikarya</taxon>
        <taxon>Ascomycota</taxon>
        <taxon>Pezizomycotina</taxon>
        <taxon>Eurotiomycetes</taxon>
        <taxon>Eurotiomycetidae</taxon>
        <taxon>Eurotiales</taxon>
        <taxon>Aspergillaceae</taxon>
        <taxon>Aspergillus</taxon>
        <taxon>Aspergillus subgen. Circumdati</taxon>
    </lineage>
</organism>
<feature type="domain" description="Xylanolytic transcriptional activator regulatory" evidence="5">
    <location>
        <begin position="306"/>
        <end position="387"/>
    </location>
</feature>
<keyword evidence="1" id="KW-0805">Transcription regulation</keyword>
<dbReference type="GO" id="GO:0008270">
    <property type="term" value="F:zinc ion binding"/>
    <property type="evidence" value="ECO:0007669"/>
    <property type="project" value="InterPro"/>
</dbReference>
<dbReference type="GO" id="GO:0000435">
    <property type="term" value="P:positive regulation of transcription from RNA polymerase II promoter by galactose"/>
    <property type="evidence" value="ECO:0007669"/>
    <property type="project" value="TreeGrafter"/>
</dbReference>
<reference evidence="6 7" key="1">
    <citation type="submission" date="2016-12" db="EMBL/GenBank/DDBJ databases">
        <title>The genomes of Aspergillus section Nigri reveals drivers in fungal speciation.</title>
        <authorList>
            <consortium name="DOE Joint Genome Institute"/>
            <person name="Vesth T.C."/>
            <person name="Nybo J."/>
            <person name="Theobald S."/>
            <person name="Brandl J."/>
            <person name="Frisvad J.C."/>
            <person name="Nielsen K.F."/>
            <person name="Lyhne E.K."/>
            <person name="Kogle M.E."/>
            <person name="Kuo A."/>
            <person name="Riley R."/>
            <person name="Clum A."/>
            <person name="Nolan M."/>
            <person name="Lipzen A."/>
            <person name="Salamov A."/>
            <person name="Henrissat B."/>
            <person name="Wiebenga A."/>
            <person name="De Vries R.P."/>
            <person name="Grigoriev I.V."/>
            <person name="Mortensen U.H."/>
            <person name="Andersen M.R."/>
            <person name="Baker S.E."/>
        </authorList>
    </citation>
    <scope>NUCLEOTIDE SEQUENCE [LARGE SCALE GENOMIC DNA]</scope>
    <source>
        <strain evidence="6 7">IBT 23096</strain>
    </source>
</reference>
<sequence>MQQLPLVWRAPALRLSRAIQAQDGVSPVRTAPVISYESPIIDTSPSRSHHELSQSLHLRDAILKELFPTESLESLQGLPREALLRKIERQRQSEEEPETGIEVPSQSHSQDRNDDSEEWDEADKRMQHSSAYDDVNNLSLTFDRSHSYLGFSSVGIILRSILEISPRIQTKLAQDLQSHASSSTLAPGEDNNFSDGEITLTTEFCIDAYFAHVHGITPMIDEIEFRRRVKTNNTEDGPWQALLNMVLVMGAVAMGQWKSDFIRDRFHRARSFMNMELLGSVQLESLQALCLLGGYYLHFRSTPNMANAVLGAAFRMAAAMGLHKEAILTHTAKQNPWDQTEAEVKRRSWWTLFCLDTWASMTLGRPTFGRWNRATMDTNLPTAHSPDPTVSILCASAEFCLIATEVQERFAQDIPVTTAETFHYDNHVTAWYNALPESVNESHGGLTSVAVAQAYLRNRYLNFRILLHRPFLLQLSRPGLTRSEDVAAAVVTCCELSLEAITNIAGSVMPNTIWAWNSTWYLYQACMVPLFIMATDPQGDDAASCKSKLRDALATFEALVPWTPAASRSHSIVRSIFEAAQNPESGDDLMEISNFDLLDMDVNGFWDLNNVGLDLDVLLNYNTTNDFERYGLERLDGN</sequence>
<dbReference type="PANTHER" id="PTHR47424">
    <property type="entry name" value="REGULATORY PROTEIN GAL4"/>
    <property type="match status" value="1"/>
</dbReference>
<evidence type="ECO:0000256" key="3">
    <source>
        <dbReference type="ARBA" id="ARBA00023242"/>
    </source>
</evidence>
<evidence type="ECO:0000256" key="2">
    <source>
        <dbReference type="ARBA" id="ARBA00023163"/>
    </source>
</evidence>
<evidence type="ECO:0000256" key="4">
    <source>
        <dbReference type="SAM" id="MobiDB-lite"/>
    </source>
</evidence>
<dbReference type="GO" id="GO:0000978">
    <property type="term" value="F:RNA polymerase II cis-regulatory region sequence-specific DNA binding"/>
    <property type="evidence" value="ECO:0007669"/>
    <property type="project" value="TreeGrafter"/>
</dbReference>
<dbReference type="CDD" id="cd12148">
    <property type="entry name" value="fungal_TF_MHR"/>
    <property type="match status" value="1"/>
</dbReference>
<dbReference type="Pfam" id="PF04082">
    <property type="entry name" value="Fungal_trans"/>
    <property type="match status" value="1"/>
</dbReference>
<name>A0A2I2GET3_9EURO</name>
<dbReference type="SMART" id="SM00906">
    <property type="entry name" value="Fungal_trans"/>
    <property type="match status" value="1"/>
</dbReference>
<accession>A0A2I2GET3</accession>
<dbReference type="OrthoDB" id="3362851at2759"/>
<comment type="caution">
    <text evidence="6">The sequence shown here is derived from an EMBL/GenBank/DDBJ whole genome shotgun (WGS) entry which is preliminary data.</text>
</comment>
<evidence type="ECO:0000313" key="7">
    <source>
        <dbReference type="Proteomes" id="UP000234275"/>
    </source>
</evidence>
<proteinExistence type="predicted"/>
<dbReference type="InterPro" id="IPR007219">
    <property type="entry name" value="XnlR_reg_dom"/>
</dbReference>
<dbReference type="GO" id="GO:0000981">
    <property type="term" value="F:DNA-binding transcription factor activity, RNA polymerase II-specific"/>
    <property type="evidence" value="ECO:0007669"/>
    <property type="project" value="TreeGrafter"/>
</dbReference>
<dbReference type="InterPro" id="IPR051127">
    <property type="entry name" value="Fungal_SecMet_Regulators"/>
</dbReference>
<dbReference type="STRING" id="1392250.A0A2I2GET3"/>
<dbReference type="RefSeq" id="XP_024706682.1">
    <property type="nucleotide sequence ID" value="XM_024849148.1"/>
</dbReference>
<dbReference type="GO" id="GO:0005634">
    <property type="term" value="C:nucleus"/>
    <property type="evidence" value="ECO:0007669"/>
    <property type="project" value="TreeGrafter"/>
</dbReference>
<dbReference type="AlphaFoldDB" id="A0A2I2GET3"/>
<dbReference type="GeneID" id="36556847"/>
<dbReference type="VEuPathDB" id="FungiDB:P170DRAFT_436398"/>
<protein>
    <recommendedName>
        <fullName evidence="5">Xylanolytic transcriptional activator regulatory domain-containing protein</fullName>
    </recommendedName>
</protein>
<gene>
    <name evidence="6" type="ORF">P170DRAFT_436398</name>
</gene>
<evidence type="ECO:0000313" key="6">
    <source>
        <dbReference type="EMBL" id="PLB51380.1"/>
    </source>
</evidence>
<dbReference type="GO" id="GO:0006351">
    <property type="term" value="P:DNA-templated transcription"/>
    <property type="evidence" value="ECO:0007669"/>
    <property type="project" value="InterPro"/>
</dbReference>
<keyword evidence="7" id="KW-1185">Reference proteome</keyword>
<dbReference type="EMBL" id="MSFO01000003">
    <property type="protein sequence ID" value="PLB51380.1"/>
    <property type="molecule type" value="Genomic_DNA"/>
</dbReference>
<evidence type="ECO:0000259" key="5">
    <source>
        <dbReference type="SMART" id="SM00906"/>
    </source>
</evidence>
<dbReference type="PANTHER" id="PTHR47424:SF5">
    <property type="entry name" value="ZN(II)2CYS6 TRANSCRIPTION FACTOR (EUROFUNG)"/>
    <property type="match status" value="1"/>
</dbReference>